<feature type="compositionally biased region" description="Basic and acidic residues" evidence="1">
    <location>
        <begin position="17"/>
        <end position="26"/>
    </location>
</feature>
<name>A0A918Y0C4_9ACTN</name>
<sequence>MGRSLSSVGSGGAGDRPVVRRDEGAVGRVVKERQSHARVTGGALVAICRFFAECPIRFPRPPRINYKARSSGRNAMAIFKDLFPAKRRDHGDHHGHGDDSSHGRDESSMNGHHGRGHDHGEGRHSDHGR</sequence>
<comment type="caution">
    <text evidence="2">The sequence shown here is derived from an EMBL/GenBank/DDBJ whole genome shotgun (WGS) entry which is preliminary data.</text>
</comment>
<feature type="compositionally biased region" description="Basic and acidic residues" evidence="1">
    <location>
        <begin position="83"/>
        <end position="107"/>
    </location>
</feature>
<gene>
    <name evidence="2" type="ORF">GCM10010508_10310</name>
</gene>
<keyword evidence="3" id="KW-1185">Reference proteome</keyword>
<feature type="compositionally biased region" description="Basic and acidic residues" evidence="1">
    <location>
        <begin position="117"/>
        <end position="129"/>
    </location>
</feature>
<organism evidence="2 3">
    <name type="scientific">Streptomyces naganishii JCM 4654</name>
    <dbReference type="NCBI Taxonomy" id="1306179"/>
    <lineage>
        <taxon>Bacteria</taxon>
        <taxon>Bacillati</taxon>
        <taxon>Actinomycetota</taxon>
        <taxon>Actinomycetes</taxon>
        <taxon>Kitasatosporales</taxon>
        <taxon>Streptomycetaceae</taxon>
        <taxon>Streptomyces</taxon>
    </lineage>
</organism>
<evidence type="ECO:0000256" key="1">
    <source>
        <dbReference type="SAM" id="MobiDB-lite"/>
    </source>
</evidence>
<protein>
    <submittedName>
        <fullName evidence="2">Uncharacterized protein</fullName>
    </submittedName>
</protein>
<dbReference type="EMBL" id="BMVF01000002">
    <property type="protein sequence ID" value="GHD85660.1"/>
    <property type="molecule type" value="Genomic_DNA"/>
</dbReference>
<proteinExistence type="predicted"/>
<evidence type="ECO:0000313" key="2">
    <source>
        <dbReference type="EMBL" id="GHD85660.1"/>
    </source>
</evidence>
<accession>A0A918Y0C4</accession>
<dbReference type="Proteomes" id="UP000608955">
    <property type="component" value="Unassembled WGS sequence"/>
</dbReference>
<feature type="region of interest" description="Disordered" evidence="1">
    <location>
        <begin position="1"/>
        <end position="26"/>
    </location>
</feature>
<feature type="region of interest" description="Disordered" evidence="1">
    <location>
        <begin position="80"/>
        <end position="129"/>
    </location>
</feature>
<reference evidence="2" key="1">
    <citation type="journal article" date="2014" name="Int. J. Syst. Evol. Microbiol.">
        <title>Complete genome sequence of Corynebacterium casei LMG S-19264T (=DSM 44701T), isolated from a smear-ripened cheese.</title>
        <authorList>
            <consortium name="US DOE Joint Genome Institute (JGI-PGF)"/>
            <person name="Walter F."/>
            <person name="Albersmeier A."/>
            <person name="Kalinowski J."/>
            <person name="Ruckert C."/>
        </authorList>
    </citation>
    <scope>NUCLEOTIDE SEQUENCE</scope>
    <source>
        <strain evidence="2">JCM 4654</strain>
    </source>
</reference>
<dbReference type="AlphaFoldDB" id="A0A918Y0C4"/>
<evidence type="ECO:0000313" key="3">
    <source>
        <dbReference type="Proteomes" id="UP000608955"/>
    </source>
</evidence>
<reference evidence="2" key="2">
    <citation type="submission" date="2020-09" db="EMBL/GenBank/DDBJ databases">
        <authorList>
            <person name="Sun Q."/>
            <person name="Ohkuma M."/>
        </authorList>
    </citation>
    <scope>NUCLEOTIDE SEQUENCE</scope>
    <source>
        <strain evidence="2">JCM 4654</strain>
    </source>
</reference>